<reference evidence="3" key="2">
    <citation type="submission" date="2025-08" db="UniProtKB">
        <authorList>
            <consortium name="Ensembl"/>
        </authorList>
    </citation>
    <scope>IDENTIFICATION</scope>
</reference>
<dbReference type="InterPro" id="IPR029057">
    <property type="entry name" value="PRTase-like"/>
</dbReference>
<accession>A0A8B9TAW0</accession>
<feature type="chain" id="PRO_5034734679" evidence="2">
    <location>
        <begin position="18"/>
        <end position="87"/>
    </location>
</feature>
<sequence length="87" mass="9232">MAAGGVAAALLAAGALRFGSFVLKSGIASPVYVDLRGLVSHPGLLRQVLAPGGEPLVRWEEEEEEEEYKGGRGGERGRGGKREEEKR</sequence>
<keyword evidence="2" id="KW-0732">Signal</keyword>
<feature type="signal peptide" evidence="2">
    <location>
        <begin position="1"/>
        <end position="17"/>
    </location>
</feature>
<evidence type="ECO:0000313" key="4">
    <source>
        <dbReference type="Proteomes" id="UP000694400"/>
    </source>
</evidence>
<dbReference type="Proteomes" id="UP000694400">
    <property type="component" value="Chromosome 6"/>
</dbReference>
<evidence type="ECO:0000256" key="2">
    <source>
        <dbReference type="SAM" id="SignalP"/>
    </source>
</evidence>
<reference evidence="3" key="3">
    <citation type="submission" date="2025-09" db="UniProtKB">
        <authorList>
            <consortium name="Ensembl"/>
        </authorList>
    </citation>
    <scope>IDENTIFICATION</scope>
</reference>
<protein>
    <submittedName>
        <fullName evidence="3">Uncharacterized protein</fullName>
    </submittedName>
</protein>
<evidence type="ECO:0000313" key="3">
    <source>
        <dbReference type="Ensembl" id="ENSAPLP00020018328.1"/>
    </source>
</evidence>
<evidence type="ECO:0000256" key="1">
    <source>
        <dbReference type="SAM" id="MobiDB-lite"/>
    </source>
</evidence>
<feature type="compositionally biased region" description="Basic and acidic residues" evidence="1">
    <location>
        <begin position="68"/>
        <end position="87"/>
    </location>
</feature>
<proteinExistence type="predicted"/>
<organism evidence="3 4">
    <name type="scientific">Anas platyrhynchos</name>
    <name type="common">Mallard</name>
    <name type="synonym">Anas boschas</name>
    <dbReference type="NCBI Taxonomy" id="8839"/>
    <lineage>
        <taxon>Eukaryota</taxon>
        <taxon>Metazoa</taxon>
        <taxon>Chordata</taxon>
        <taxon>Craniata</taxon>
        <taxon>Vertebrata</taxon>
        <taxon>Euteleostomi</taxon>
        <taxon>Archelosauria</taxon>
        <taxon>Archosauria</taxon>
        <taxon>Dinosauria</taxon>
        <taxon>Saurischia</taxon>
        <taxon>Theropoda</taxon>
        <taxon>Coelurosauria</taxon>
        <taxon>Aves</taxon>
        <taxon>Neognathae</taxon>
        <taxon>Galloanserae</taxon>
        <taxon>Anseriformes</taxon>
        <taxon>Anatidae</taxon>
        <taxon>Anatinae</taxon>
        <taxon>Anas</taxon>
    </lineage>
</organism>
<reference evidence="3" key="1">
    <citation type="submission" date="2019-08" db="EMBL/GenBank/DDBJ databases">
        <title>Three high-quality genomes provides insights into domestication of ducks.</title>
        <authorList>
            <person name="Hou Z.C."/>
            <person name="Zhu F."/>
            <person name="Yin Z.T."/>
            <person name="Zhang F."/>
        </authorList>
    </citation>
    <scope>NUCLEOTIDE SEQUENCE [LARGE SCALE GENOMIC DNA]</scope>
</reference>
<dbReference type="Ensembl" id="ENSAPLT00020019814.1">
    <property type="protein sequence ID" value="ENSAPLP00020018328.1"/>
    <property type="gene ID" value="ENSAPLG00020013065.1"/>
</dbReference>
<dbReference type="Gene3D" id="3.40.50.2020">
    <property type="match status" value="1"/>
</dbReference>
<name>A0A8B9TAW0_ANAPL</name>
<feature type="region of interest" description="Disordered" evidence="1">
    <location>
        <begin position="60"/>
        <end position="87"/>
    </location>
</feature>
<dbReference type="AlphaFoldDB" id="A0A8B9TAW0"/>
<dbReference type="SUPFAM" id="SSF53271">
    <property type="entry name" value="PRTase-like"/>
    <property type="match status" value="1"/>
</dbReference>